<evidence type="ECO:0000256" key="1">
    <source>
        <dbReference type="ARBA" id="ARBA00010333"/>
    </source>
</evidence>
<keyword evidence="5" id="KW-1185">Reference proteome</keyword>
<accession>A0ABS3CY64</accession>
<dbReference type="InterPro" id="IPR001638">
    <property type="entry name" value="Solute-binding_3/MltF_N"/>
</dbReference>
<dbReference type="SUPFAM" id="SSF53850">
    <property type="entry name" value="Periplasmic binding protein-like II"/>
    <property type="match status" value="1"/>
</dbReference>
<feature type="domain" description="Solute-binding protein family 3/N-terminal" evidence="3">
    <location>
        <begin position="20"/>
        <end position="233"/>
    </location>
</feature>
<evidence type="ECO:0000259" key="3">
    <source>
        <dbReference type="SMART" id="SM00062"/>
    </source>
</evidence>
<evidence type="ECO:0000313" key="5">
    <source>
        <dbReference type="Proteomes" id="UP000663992"/>
    </source>
</evidence>
<proteinExistence type="inferred from homology"/>
<sequence length="246" mass="27953">MRGTLILGCLLLSFMTRGESLVMGVGWTKPPYVIADQERGFELDLIRAVLGNLGHKVNPVYVPFGRSASMLTYGQVDLVLNMTEQLPVPPEQLSQVYVTYRNVAVSLKVSRVNLQRIGDMQNYSVVAFQNAGIVLGQDFADNVAGNKFYTELPDQSKQVKMLMEGRVDIIVLDINIFRHIARKISEDAMELVDVHWLFPPTDYRVGFKDKALLSAFNMALTEYRQSDEYFSLMEAYDIWQPQYVKP</sequence>
<keyword evidence="2" id="KW-0732">Signal</keyword>
<dbReference type="SMART" id="SM00062">
    <property type="entry name" value="PBPb"/>
    <property type="match status" value="1"/>
</dbReference>
<reference evidence="4 5" key="1">
    <citation type="submission" date="2021-03" db="EMBL/GenBank/DDBJ databases">
        <title>novel species isolated from a fishpond in China.</title>
        <authorList>
            <person name="Lu H."/>
            <person name="Cai Z."/>
        </authorList>
    </citation>
    <scope>NUCLEOTIDE SEQUENCE [LARGE SCALE GENOMIC DNA]</scope>
    <source>
        <strain evidence="4 5">Y57</strain>
    </source>
</reference>
<dbReference type="PANTHER" id="PTHR35936:SF19">
    <property type="entry name" value="AMINO-ACID-BINDING PROTEIN YXEM-RELATED"/>
    <property type="match status" value="1"/>
</dbReference>
<dbReference type="PANTHER" id="PTHR35936">
    <property type="entry name" value="MEMBRANE-BOUND LYTIC MUREIN TRANSGLYCOSYLASE F"/>
    <property type="match status" value="1"/>
</dbReference>
<protein>
    <submittedName>
        <fullName evidence="4">Transporter substrate-binding domain-containing protein</fullName>
    </submittedName>
</protein>
<dbReference type="Pfam" id="PF00497">
    <property type="entry name" value="SBP_bac_3"/>
    <property type="match status" value="1"/>
</dbReference>
<gene>
    <name evidence="4" type="ORF">J0A65_16510</name>
</gene>
<organism evidence="4 5">
    <name type="scientific">Bowmanella yangjiangensis</name>
    <dbReference type="NCBI Taxonomy" id="2811230"/>
    <lineage>
        <taxon>Bacteria</taxon>
        <taxon>Pseudomonadati</taxon>
        <taxon>Pseudomonadota</taxon>
        <taxon>Gammaproteobacteria</taxon>
        <taxon>Alteromonadales</taxon>
        <taxon>Alteromonadaceae</taxon>
        <taxon>Bowmanella</taxon>
    </lineage>
</organism>
<dbReference type="EMBL" id="JAFKCS010000019">
    <property type="protein sequence ID" value="MBN7821474.1"/>
    <property type="molecule type" value="Genomic_DNA"/>
</dbReference>
<evidence type="ECO:0000256" key="2">
    <source>
        <dbReference type="ARBA" id="ARBA00022729"/>
    </source>
</evidence>
<dbReference type="Gene3D" id="3.40.190.10">
    <property type="entry name" value="Periplasmic binding protein-like II"/>
    <property type="match status" value="2"/>
</dbReference>
<dbReference type="RefSeq" id="WP_206595425.1">
    <property type="nucleotide sequence ID" value="NZ_JAFKCS010000019.1"/>
</dbReference>
<comment type="similarity">
    <text evidence="1">Belongs to the bacterial solute-binding protein 3 family.</text>
</comment>
<evidence type="ECO:0000313" key="4">
    <source>
        <dbReference type="EMBL" id="MBN7821474.1"/>
    </source>
</evidence>
<dbReference type="Proteomes" id="UP000663992">
    <property type="component" value="Unassembled WGS sequence"/>
</dbReference>
<comment type="caution">
    <text evidence="4">The sequence shown here is derived from an EMBL/GenBank/DDBJ whole genome shotgun (WGS) entry which is preliminary data.</text>
</comment>
<name>A0ABS3CY64_9ALTE</name>